<accession>A0A5B8L2T6</accession>
<evidence type="ECO:0000313" key="3">
    <source>
        <dbReference type="EMBL" id="QDZ02072.1"/>
    </source>
</evidence>
<dbReference type="EMBL" id="CP042301">
    <property type="protein sequence ID" value="QDZ02072.1"/>
    <property type="molecule type" value="Genomic_DNA"/>
</dbReference>
<dbReference type="Pfam" id="PF07883">
    <property type="entry name" value="Cupin_2"/>
    <property type="match status" value="1"/>
</dbReference>
<dbReference type="InterPro" id="IPR014710">
    <property type="entry name" value="RmlC-like_jellyroll"/>
</dbReference>
<organism evidence="3 4">
    <name type="scientific">Nitratireductor mangrovi</name>
    <dbReference type="NCBI Taxonomy" id="2599600"/>
    <lineage>
        <taxon>Bacteria</taxon>
        <taxon>Pseudomonadati</taxon>
        <taxon>Pseudomonadota</taxon>
        <taxon>Alphaproteobacteria</taxon>
        <taxon>Hyphomicrobiales</taxon>
        <taxon>Phyllobacteriaceae</taxon>
        <taxon>Nitratireductor</taxon>
    </lineage>
</organism>
<dbReference type="SUPFAM" id="SSF51182">
    <property type="entry name" value="RmlC-like cupins"/>
    <property type="match status" value="1"/>
</dbReference>
<dbReference type="PANTHER" id="PTHR35848:SF6">
    <property type="entry name" value="CUPIN TYPE-2 DOMAIN-CONTAINING PROTEIN"/>
    <property type="match status" value="1"/>
</dbReference>
<dbReference type="OrthoDB" id="122936at2"/>
<dbReference type="PANTHER" id="PTHR35848">
    <property type="entry name" value="OXALATE-BINDING PROTEIN"/>
    <property type="match status" value="1"/>
</dbReference>
<keyword evidence="4" id="KW-1185">Reference proteome</keyword>
<sequence>MTSIIPPEDWLPDTGRFEGEWQGGVHGAGICVIANRIERPGGGPRLHRHPYAETFVIRSGRALFTVGGEEIEAAAGHILVVPAGVPHKFENLGPGPLETIDIHEAGSFETEWLE</sequence>
<gene>
    <name evidence="3" type="ORF">FQ775_17720</name>
</gene>
<evidence type="ECO:0000259" key="2">
    <source>
        <dbReference type="Pfam" id="PF07883"/>
    </source>
</evidence>
<dbReference type="Gene3D" id="2.60.120.10">
    <property type="entry name" value="Jelly Rolls"/>
    <property type="match status" value="1"/>
</dbReference>
<keyword evidence="1" id="KW-0479">Metal-binding</keyword>
<feature type="domain" description="Cupin type-2" evidence="2">
    <location>
        <begin position="40"/>
        <end position="102"/>
    </location>
</feature>
<evidence type="ECO:0000256" key="1">
    <source>
        <dbReference type="ARBA" id="ARBA00022723"/>
    </source>
</evidence>
<name>A0A5B8L2T6_9HYPH</name>
<protein>
    <submittedName>
        <fullName evidence="3">Cupin domain-containing protein</fullName>
    </submittedName>
</protein>
<dbReference type="KEGG" id="niy:FQ775_17720"/>
<reference evidence="3" key="1">
    <citation type="submission" date="2020-04" db="EMBL/GenBank/DDBJ databases">
        <title>Nitratireductor sp. nov. isolated from mangrove soil.</title>
        <authorList>
            <person name="Ye Y."/>
        </authorList>
    </citation>
    <scope>NUCLEOTIDE SEQUENCE</scope>
    <source>
        <strain evidence="3">SY7</strain>
    </source>
</reference>
<dbReference type="GO" id="GO:0046872">
    <property type="term" value="F:metal ion binding"/>
    <property type="evidence" value="ECO:0007669"/>
    <property type="project" value="UniProtKB-KW"/>
</dbReference>
<dbReference type="RefSeq" id="WP_146300713.1">
    <property type="nucleotide sequence ID" value="NZ_CP042301.2"/>
</dbReference>
<dbReference type="InterPro" id="IPR011051">
    <property type="entry name" value="RmlC_Cupin_sf"/>
</dbReference>
<evidence type="ECO:0000313" key="4">
    <source>
        <dbReference type="Proteomes" id="UP000321389"/>
    </source>
</evidence>
<dbReference type="InterPro" id="IPR013096">
    <property type="entry name" value="Cupin_2"/>
</dbReference>
<dbReference type="Proteomes" id="UP000321389">
    <property type="component" value="Chromosome"/>
</dbReference>
<dbReference type="AlphaFoldDB" id="A0A5B8L2T6"/>
<proteinExistence type="predicted"/>
<dbReference type="InterPro" id="IPR051610">
    <property type="entry name" value="GPI/OXD"/>
</dbReference>